<reference evidence="1 2" key="1">
    <citation type="journal article" date="2019" name="Int. J. Syst. Evol. Microbiol.">
        <title>The Global Catalogue of Microorganisms (GCM) 10K type strain sequencing project: providing services to taxonomists for standard genome sequencing and annotation.</title>
        <authorList>
            <consortium name="The Broad Institute Genomics Platform"/>
            <consortium name="The Broad Institute Genome Sequencing Center for Infectious Disease"/>
            <person name="Wu L."/>
            <person name="Ma J."/>
        </authorList>
    </citation>
    <scope>NUCLEOTIDE SEQUENCE [LARGE SCALE GENOMIC DNA]</scope>
    <source>
        <strain evidence="1 2">JCM 11448</strain>
    </source>
</reference>
<protein>
    <submittedName>
        <fullName evidence="1">Uncharacterized protein</fullName>
    </submittedName>
</protein>
<name>A0ABN1WZH8_9ACTN</name>
<keyword evidence="2" id="KW-1185">Reference proteome</keyword>
<dbReference type="EMBL" id="BAAAIH010000018">
    <property type="protein sequence ID" value="GAA1273794.1"/>
    <property type="molecule type" value="Genomic_DNA"/>
</dbReference>
<accession>A0ABN1WZH8</accession>
<comment type="caution">
    <text evidence="1">The sequence shown here is derived from an EMBL/GenBank/DDBJ whole genome shotgun (WGS) entry which is preliminary data.</text>
</comment>
<proteinExistence type="predicted"/>
<dbReference type="Proteomes" id="UP001500282">
    <property type="component" value="Unassembled WGS sequence"/>
</dbReference>
<evidence type="ECO:0000313" key="1">
    <source>
        <dbReference type="EMBL" id="GAA1273794.1"/>
    </source>
</evidence>
<evidence type="ECO:0000313" key="2">
    <source>
        <dbReference type="Proteomes" id="UP001500282"/>
    </source>
</evidence>
<organism evidence="1 2">
    <name type="scientific">Streptomyces javensis</name>
    <dbReference type="NCBI Taxonomy" id="114698"/>
    <lineage>
        <taxon>Bacteria</taxon>
        <taxon>Bacillati</taxon>
        <taxon>Actinomycetota</taxon>
        <taxon>Actinomycetes</taxon>
        <taxon>Kitasatosporales</taxon>
        <taxon>Streptomycetaceae</taxon>
        <taxon>Streptomyces</taxon>
        <taxon>Streptomyces violaceusniger group</taxon>
    </lineage>
</organism>
<sequence>MADTERRSPTGVQLAAEEVDACAMAAISAVGAASRAVNLAETLGIDKLFRIGKDEE</sequence>
<gene>
    <name evidence="1" type="ORF">GCM10009579_35800</name>
</gene>